<evidence type="ECO:0000313" key="3">
    <source>
        <dbReference type="Proteomes" id="UP001223586"/>
    </source>
</evidence>
<sequence length="205" mass="23954">MNKEIKIGAVVDLETTGLSPSKHEVIEISILKFLFSKKTGEIVEQLEDFYSLNQPSIPLPSFIRKLTGITDDMLQGHKIDIQQLMTFSQDIEYLIAHNASFDRSFMIRLSPFFVEKKWYCSMRHIRWKEYGFTNKKLQTLLDSHNILNDTAHRANSDTKSTLTLLQQLNPKGETYMKEMMLRKPMQKPKIVFNDQQRLPANRPNF</sequence>
<feature type="domain" description="Exonuclease" evidence="1">
    <location>
        <begin position="9"/>
        <end position="174"/>
    </location>
</feature>
<evidence type="ECO:0000259" key="1">
    <source>
        <dbReference type="SMART" id="SM00479"/>
    </source>
</evidence>
<comment type="caution">
    <text evidence="2">The sequence shown here is derived from an EMBL/GenBank/DDBJ whole genome shotgun (WGS) entry which is preliminary data.</text>
</comment>
<gene>
    <name evidence="2" type="ORF">J2S08_003334</name>
</gene>
<keyword evidence="2" id="KW-0808">Transferase</keyword>
<dbReference type="PANTHER" id="PTHR30231:SF37">
    <property type="entry name" value="EXODEOXYRIBONUCLEASE 10"/>
    <property type="match status" value="1"/>
</dbReference>
<dbReference type="Pfam" id="PF00929">
    <property type="entry name" value="RNase_T"/>
    <property type="match status" value="1"/>
</dbReference>
<dbReference type="SUPFAM" id="SSF53098">
    <property type="entry name" value="Ribonuclease H-like"/>
    <property type="match status" value="1"/>
</dbReference>
<dbReference type="InterPro" id="IPR013520">
    <property type="entry name" value="Ribonucl_H"/>
</dbReference>
<dbReference type="RefSeq" id="WP_307231442.1">
    <property type="nucleotide sequence ID" value="NZ_JAUSTT010000022.1"/>
</dbReference>
<dbReference type="PANTHER" id="PTHR30231">
    <property type="entry name" value="DNA POLYMERASE III SUBUNIT EPSILON"/>
    <property type="match status" value="1"/>
</dbReference>
<accession>A0ABT9WWE6</accession>
<dbReference type="SMART" id="SM00479">
    <property type="entry name" value="EXOIII"/>
    <property type="match status" value="1"/>
</dbReference>
<dbReference type="InterPro" id="IPR012337">
    <property type="entry name" value="RNaseH-like_sf"/>
</dbReference>
<keyword evidence="2" id="KW-0548">Nucleotidyltransferase</keyword>
<name>A0ABT9WWE6_9BACI</name>
<proteinExistence type="predicted"/>
<keyword evidence="3" id="KW-1185">Reference proteome</keyword>
<evidence type="ECO:0000313" key="2">
    <source>
        <dbReference type="EMBL" id="MDQ0177454.1"/>
    </source>
</evidence>
<dbReference type="GO" id="GO:0003887">
    <property type="term" value="F:DNA-directed DNA polymerase activity"/>
    <property type="evidence" value="ECO:0007669"/>
    <property type="project" value="UniProtKB-EC"/>
</dbReference>
<dbReference type="InterPro" id="IPR036397">
    <property type="entry name" value="RNaseH_sf"/>
</dbReference>
<organism evidence="2 3">
    <name type="scientific">Bacillus chungangensis</name>
    <dbReference type="NCBI Taxonomy" id="587633"/>
    <lineage>
        <taxon>Bacteria</taxon>
        <taxon>Bacillati</taxon>
        <taxon>Bacillota</taxon>
        <taxon>Bacilli</taxon>
        <taxon>Bacillales</taxon>
        <taxon>Bacillaceae</taxon>
        <taxon>Bacillus</taxon>
    </lineage>
</organism>
<reference evidence="2 3" key="1">
    <citation type="submission" date="2023-07" db="EMBL/GenBank/DDBJ databases">
        <title>Genomic Encyclopedia of Type Strains, Phase IV (KMG-IV): sequencing the most valuable type-strain genomes for metagenomic binning, comparative biology and taxonomic classification.</title>
        <authorList>
            <person name="Goeker M."/>
        </authorList>
    </citation>
    <scope>NUCLEOTIDE SEQUENCE [LARGE SCALE GENOMIC DNA]</scope>
    <source>
        <strain evidence="2 3">DSM 23837</strain>
    </source>
</reference>
<dbReference type="Proteomes" id="UP001223586">
    <property type="component" value="Unassembled WGS sequence"/>
</dbReference>
<dbReference type="EMBL" id="JAUSTT010000022">
    <property type="protein sequence ID" value="MDQ0177454.1"/>
    <property type="molecule type" value="Genomic_DNA"/>
</dbReference>
<dbReference type="EC" id="2.7.7.7" evidence="2"/>
<dbReference type="CDD" id="cd06127">
    <property type="entry name" value="DEDDh"/>
    <property type="match status" value="1"/>
</dbReference>
<dbReference type="Gene3D" id="3.30.420.10">
    <property type="entry name" value="Ribonuclease H-like superfamily/Ribonuclease H"/>
    <property type="match status" value="1"/>
</dbReference>
<protein>
    <submittedName>
        <fullName evidence="2">DNA polymerase-3 subunit epsilon</fullName>
        <ecNumber evidence="2">2.7.7.7</ecNumber>
    </submittedName>
</protein>